<proteinExistence type="predicted"/>
<dbReference type="InterPro" id="IPR001584">
    <property type="entry name" value="Integrase_cat-core"/>
</dbReference>
<name>A0AAD2AGD9_9LAMI</name>
<dbReference type="Proteomes" id="UP000834106">
    <property type="component" value="Chromosome 23"/>
</dbReference>
<dbReference type="AlphaFoldDB" id="A0AAD2AGD9"/>
<evidence type="ECO:0000256" key="3">
    <source>
        <dbReference type="SAM" id="MobiDB-lite"/>
    </source>
</evidence>
<protein>
    <recommendedName>
        <fullName evidence="4">Integrase catalytic domain-containing protein</fullName>
    </recommendedName>
</protein>
<feature type="region of interest" description="Disordered" evidence="3">
    <location>
        <begin position="232"/>
        <end position="295"/>
    </location>
</feature>
<dbReference type="PANTHER" id="PTHR42648">
    <property type="entry name" value="TRANSPOSASE, PUTATIVE-RELATED"/>
    <property type="match status" value="1"/>
</dbReference>
<dbReference type="PANTHER" id="PTHR42648:SF18">
    <property type="entry name" value="RETROTRANSPOSON, UNCLASSIFIED-LIKE PROTEIN"/>
    <property type="match status" value="1"/>
</dbReference>
<dbReference type="GO" id="GO:0016787">
    <property type="term" value="F:hydrolase activity"/>
    <property type="evidence" value="ECO:0007669"/>
    <property type="project" value="UniProtKB-KW"/>
</dbReference>
<feature type="domain" description="Integrase catalytic" evidence="4">
    <location>
        <begin position="66"/>
        <end position="180"/>
    </location>
</feature>
<reference evidence="5" key="1">
    <citation type="submission" date="2023-05" db="EMBL/GenBank/DDBJ databases">
        <authorList>
            <person name="Huff M."/>
        </authorList>
    </citation>
    <scope>NUCLEOTIDE SEQUENCE</scope>
</reference>
<keyword evidence="6" id="KW-1185">Reference proteome</keyword>
<dbReference type="Pfam" id="PF00665">
    <property type="entry name" value="rve"/>
    <property type="match status" value="1"/>
</dbReference>
<dbReference type="SUPFAM" id="SSF53098">
    <property type="entry name" value="Ribonuclease H-like"/>
    <property type="match status" value="1"/>
</dbReference>
<dbReference type="GO" id="GO:0015074">
    <property type="term" value="P:DNA integration"/>
    <property type="evidence" value="ECO:0007669"/>
    <property type="project" value="InterPro"/>
</dbReference>
<dbReference type="GO" id="GO:0003676">
    <property type="term" value="F:nucleic acid binding"/>
    <property type="evidence" value="ECO:0007669"/>
    <property type="project" value="InterPro"/>
</dbReference>
<dbReference type="GO" id="GO:0046872">
    <property type="term" value="F:metal ion binding"/>
    <property type="evidence" value="ECO:0007669"/>
    <property type="project" value="UniProtKB-KW"/>
</dbReference>
<keyword evidence="1" id="KW-0479">Metal-binding</keyword>
<evidence type="ECO:0000259" key="4">
    <source>
        <dbReference type="PROSITE" id="PS50994"/>
    </source>
</evidence>
<dbReference type="InterPro" id="IPR013103">
    <property type="entry name" value="RVT_2"/>
</dbReference>
<dbReference type="InterPro" id="IPR039537">
    <property type="entry name" value="Retrotran_Ty1/copia-like"/>
</dbReference>
<dbReference type="InterPro" id="IPR036397">
    <property type="entry name" value="RNaseH_sf"/>
</dbReference>
<evidence type="ECO:0000256" key="2">
    <source>
        <dbReference type="ARBA" id="ARBA00022801"/>
    </source>
</evidence>
<sequence length="477" mass="54697">MMSQQPHEECFHTSLQNLSQLWHQRYGHLSYKGLKTLQSKKMVRGLPNFTVSDELCEDCIVGKHHRDPIPKKSSWRVGQILGLIHADICGPITPMSNSNKRYSLCFIDDYSRKSWMYFLSEKSEALSHFKCFKKMVENETDLPIKCVRTDRGGEFTSVEFNNFCMENGIKRQLTTAYTPQRSVAEWKNRTVSLLLIIFGVVVSRDVIFEEDRQWNWDESYEEQILVDLEEEDDDAGVGDINSEGDENIDGVGNNGENIGENEIDSGDRGNESPNNGDSEDNGGSTGKRVGNRPGWMRDYVSGEDLGLSEDESNMALMVSSDPLYYEEAKVGVKWIYKTKYNEHGELEKHKARLVAKGYTQKHGIDYTEVYAPVARMETVRMVVALAAQRNWKIFQLDVKSTFLHGELDEDIYVEQPKGYEVKGSEDKVYKLHKALYGLKQAPRAWFSRIETYFLSEGFERCPNEQTLFTKAFNDASF</sequence>
<evidence type="ECO:0000256" key="1">
    <source>
        <dbReference type="ARBA" id="ARBA00022723"/>
    </source>
</evidence>
<evidence type="ECO:0000313" key="5">
    <source>
        <dbReference type="EMBL" id="CAI9787682.1"/>
    </source>
</evidence>
<dbReference type="PROSITE" id="PS50994">
    <property type="entry name" value="INTEGRASE"/>
    <property type="match status" value="1"/>
</dbReference>
<feature type="compositionally biased region" description="Low complexity" evidence="3">
    <location>
        <begin position="249"/>
        <end position="258"/>
    </location>
</feature>
<keyword evidence="2" id="KW-0378">Hydrolase</keyword>
<accession>A0AAD2AGD9</accession>
<feature type="compositionally biased region" description="Acidic residues" evidence="3">
    <location>
        <begin position="232"/>
        <end position="248"/>
    </location>
</feature>
<dbReference type="Gene3D" id="3.30.420.10">
    <property type="entry name" value="Ribonuclease H-like superfamily/Ribonuclease H"/>
    <property type="match status" value="1"/>
</dbReference>
<evidence type="ECO:0000313" key="6">
    <source>
        <dbReference type="Proteomes" id="UP000834106"/>
    </source>
</evidence>
<dbReference type="Pfam" id="PF13976">
    <property type="entry name" value="gag_pre-integrs"/>
    <property type="match status" value="1"/>
</dbReference>
<dbReference type="InterPro" id="IPR043502">
    <property type="entry name" value="DNA/RNA_pol_sf"/>
</dbReference>
<dbReference type="InterPro" id="IPR025724">
    <property type="entry name" value="GAG-pre-integrase_dom"/>
</dbReference>
<organism evidence="5 6">
    <name type="scientific">Fraxinus pennsylvanica</name>
    <dbReference type="NCBI Taxonomy" id="56036"/>
    <lineage>
        <taxon>Eukaryota</taxon>
        <taxon>Viridiplantae</taxon>
        <taxon>Streptophyta</taxon>
        <taxon>Embryophyta</taxon>
        <taxon>Tracheophyta</taxon>
        <taxon>Spermatophyta</taxon>
        <taxon>Magnoliopsida</taxon>
        <taxon>eudicotyledons</taxon>
        <taxon>Gunneridae</taxon>
        <taxon>Pentapetalae</taxon>
        <taxon>asterids</taxon>
        <taxon>lamiids</taxon>
        <taxon>Lamiales</taxon>
        <taxon>Oleaceae</taxon>
        <taxon>Oleeae</taxon>
        <taxon>Fraxinus</taxon>
    </lineage>
</organism>
<dbReference type="InterPro" id="IPR012337">
    <property type="entry name" value="RNaseH-like_sf"/>
</dbReference>
<gene>
    <name evidence="5" type="ORF">FPE_LOCUS35112</name>
</gene>
<dbReference type="Pfam" id="PF07727">
    <property type="entry name" value="RVT_2"/>
    <property type="match status" value="1"/>
</dbReference>
<dbReference type="EMBL" id="OU503058">
    <property type="protein sequence ID" value="CAI9787682.1"/>
    <property type="molecule type" value="Genomic_DNA"/>
</dbReference>
<dbReference type="SUPFAM" id="SSF56672">
    <property type="entry name" value="DNA/RNA polymerases"/>
    <property type="match status" value="1"/>
</dbReference>